<feature type="domain" description="Xylanolytic transcriptional activator regulatory" evidence="3">
    <location>
        <begin position="94"/>
        <end position="322"/>
    </location>
</feature>
<dbReference type="PANTHER" id="PTHR31001:SF40">
    <property type="entry name" value="ZN(II)2CYS6 TRANSCRIPTION FACTOR (EUROFUNG)"/>
    <property type="match status" value="1"/>
</dbReference>
<organism evidence="4 5">
    <name type="scientific">Cryoendolithus antarcticus</name>
    <dbReference type="NCBI Taxonomy" id="1507870"/>
    <lineage>
        <taxon>Eukaryota</taxon>
        <taxon>Fungi</taxon>
        <taxon>Dikarya</taxon>
        <taxon>Ascomycota</taxon>
        <taxon>Pezizomycotina</taxon>
        <taxon>Dothideomycetes</taxon>
        <taxon>Dothideomycetidae</taxon>
        <taxon>Cladosporiales</taxon>
        <taxon>Cladosporiaceae</taxon>
        <taxon>Cryoendolithus</taxon>
    </lineage>
</organism>
<dbReference type="STRING" id="1507870.A0A1V8TP41"/>
<comment type="subcellular location">
    <subcellularLocation>
        <location evidence="1">Nucleus</location>
    </subcellularLocation>
</comment>
<dbReference type="InterPro" id="IPR050613">
    <property type="entry name" value="Sec_Metabolite_Reg"/>
</dbReference>
<reference evidence="5" key="1">
    <citation type="submission" date="2017-03" db="EMBL/GenBank/DDBJ databases">
        <title>Genomes of endolithic fungi from Antarctica.</title>
        <authorList>
            <person name="Coleine C."/>
            <person name="Masonjones S."/>
            <person name="Stajich J.E."/>
        </authorList>
    </citation>
    <scope>NUCLEOTIDE SEQUENCE [LARGE SCALE GENOMIC DNA]</scope>
    <source>
        <strain evidence="5">CCFEE 5527</strain>
    </source>
</reference>
<dbReference type="OrthoDB" id="2406834at2759"/>
<evidence type="ECO:0000313" key="5">
    <source>
        <dbReference type="Proteomes" id="UP000192596"/>
    </source>
</evidence>
<dbReference type="GO" id="GO:0008270">
    <property type="term" value="F:zinc ion binding"/>
    <property type="evidence" value="ECO:0007669"/>
    <property type="project" value="InterPro"/>
</dbReference>
<dbReference type="Proteomes" id="UP000192596">
    <property type="component" value="Unassembled WGS sequence"/>
</dbReference>
<evidence type="ECO:0000259" key="3">
    <source>
        <dbReference type="Pfam" id="PF04082"/>
    </source>
</evidence>
<evidence type="ECO:0000256" key="1">
    <source>
        <dbReference type="ARBA" id="ARBA00004123"/>
    </source>
</evidence>
<accession>A0A1V8TP41</accession>
<name>A0A1V8TP41_9PEZI</name>
<evidence type="ECO:0000256" key="2">
    <source>
        <dbReference type="ARBA" id="ARBA00023242"/>
    </source>
</evidence>
<gene>
    <name evidence="4" type="ORF">B0A48_02492</name>
</gene>
<dbReference type="GO" id="GO:0006351">
    <property type="term" value="P:DNA-templated transcription"/>
    <property type="evidence" value="ECO:0007669"/>
    <property type="project" value="InterPro"/>
</dbReference>
<dbReference type="PANTHER" id="PTHR31001">
    <property type="entry name" value="UNCHARACTERIZED TRANSCRIPTIONAL REGULATORY PROTEIN"/>
    <property type="match status" value="1"/>
</dbReference>
<comment type="caution">
    <text evidence="4">The sequence shown here is derived from an EMBL/GenBank/DDBJ whole genome shotgun (WGS) entry which is preliminary data.</text>
</comment>
<keyword evidence="2" id="KW-0539">Nucleus</keyword>
<dbReference type="InterPro" id="IPR007219">
    <property type="entry name" value="XnlR_reg_dom"/>
</dbReference>
<proteinExistence type="predicted"/>
<dbReference type="GO" id="GO:0003677">
    <property type="term" value="F:DNA binding"/>
    <property type="evidence" value="ECO:0007669"/>
    <property type="project" value="InterPro"/>
</dbReference>
<sequence length="550" mass="61794">MANSDLISRKRLHLQKGGTSPAQGRSVAIFDPRPRTRRSPCPACFELMDMGIGNVTGEDLAIDATWPPAFSSVADTDVLIAGLPSKSHCKELVQIYLTSFASLFHVLHDPSFQSQYQSFEGDPNSVPLSWLALLYTTLATAVLALPHDSYILVDLSRKQTAFERIADLTARYRGLAMKCLEADNYLWNNNLTTVQALVILIYSISHTHGPTWSLIGLACNIAVSIGCHVDPDAFVVDNVEKEQRRRCWAALMMLYTQQNATMGNIASSRFMFQSDARAPADVDDRDIALNTTSRDRPTQMTYLLAKFRLYDLCAEICESVLSTQQPDIYVIPSLDARIQTEQRGWHARYMESGTSDEMPAYHYAHLNILYSYSGHLALLLHQHAMSDNRVGDGSIRWSRERSLQEAKRILAIHQEFESCPRLAPFKWYNRGLGSFHAFHAAVLMIASLRVSLSEQETAEQHELLQRSLACFQVMSELSPLCARAHPILCRLYARAQAETTPLITPPLSAGLIDDLSNEFDWDALSSQIQPQQWLTPSNMPWEQLNTLVMV</sequence>
<dbReference type="Pfam" id="PF04082">
    <property type="entry name" value="Fungal_trans"/>
    <property type="match status" value="1"/>
</dbReference>
<dbReference type="AlphaFoldDB" id="A0A1V8TP41"/>
<dbReference type="EMBL" id="NAJO01000004">
    <property type="protein sequence ID" value="OQO13028.1"/>
    <property type="molecule type" value="Genomic_DNA"/>
</dbReference>
<dbReference type="InParanoid" id="A0A1V8TP41"/>
<protein>
    <recommendedName>
        <fullName evidence="3">Xylanolytic transcriptional activator regulatory domain-containing protein</fullName>
    </recommendedName>
</protein>
<keyword evidence="5" id="KW-1185">Reference proteome</keyword>
<dbReference type="CDD" id="cd12148">
    <property type="entry name" value="fungal_TF_MHR"/>
    <property type="match status" value="1"/>
</dbReference>
<dbReference type="GO" id="GO:0005634">
    <property type="term" value="C:nucleus"/>
    <property type="evidence" value="ECO:0007669"/>
    <property type="project" value="UniProtKB-SubCell"/>
</dbReference>
<evidence type="ECO:0000313" key="4">
    <source>
        <dbReference type="EMBL" id="OQO13028.1"/>
    </source>
</evidence>